<dbReference type="OrthoDB" id="5855121at2759"/>
<accession>A0A183D3Q2</accession>
<evidence type="ECO:0000313" key="2">
    <source>
        <dbReference type="Proteomes" id="UP000271098"/>
    </source>
</evidence>
<protein>
    <submittedName>
        <fullName evidence="3">Movement protein</fullName>
    </submittedName>
</protein>
<name>A0A183D3Q2_9BILA</name>
<keyword evidence="2" id="KW-1185">Reference proteome</keyword>
<proteinExistence type="predicted"/>
<dbReference type="EMBL" id="UYRT01005656">
    <property type="protein sequence ID" value="VDK39138.1"/>
    <property type="molecule type" value="Genomic_DNA"/>
</dbReference>
<sequence length="177" mass="19523">MLPFIGSIASSWCAALLRRHQTIQEDLDGGILAIVGLQMPGRGRSVVPKVLGGVSNKDEVASQVSNVAEVAGFSVGDSTANMNRMMPTEDVPQFREILSRSTDSLYPPDSDQFVSNIRRDSCASNVPMHRRRSSMRSRSTIEEISAELSRRPSQYHRPAYVTPRIDLVSGRSIDFSQ</sequence>
<gene>
    <name evidence="1" type="ORF">GPUH_LOCUS3342</name>
</gene>
<organism evidence="3">
    <name type="scientific">Gongylonema pulchrum</name>
    <dbReference type="NCBI Taxonomy" id="637853"/>
    <lineage>
        <taxon>Eukaryota</taxon>
        <taxon>Metazoa</taxon>
        <taxon>Ecdysozoa</taxon>
        <taxon>Nematoda</taxon>
        <taxon>Chromadorea</taxon>
        <taxon>Rhabditida</taxon>
        <taxon>Spirurina</taxon>
        <taxon>Spiruromorpha</taxon>
        <taxon>Spiruroidea</taxon>
        <taxon>Gongylonematidae</taxon>
        <taxon>Gongylonema</taxon>
    </lineage>
</organism>
<dbReference type="WBParaSite" id="GPUH_0000334901-mRNA-1">
    <property type="protein sequence ID" value="GPUH_0000334901-mRNA-1"/>
    <property type="gene ID" value="GPUH_0000334901"/>
</dbReference>
<reference evidence="1 2" key="2">
    <citation type="submission" date="2018-11" db="EMBL/GenBank/DDBJ databases">
        <authorList>
            <consortium name="Pathogen Informatics"/>
        </authorList>
    </citation>
    <scope>NUCLEOTIDE SEQUENCE [LARGE SCALE GENOMIC DNA]</scope>
</reference>
<dbReference type="Proteomes" id="UP000271098">
    <property type="component" value="Unassembled WGS sequence"/>
</dbReference>
<evidence type="ECO:0000313" key="1">
    <source>
        <dbReference type="EMBL" id="VDK39138.1"/>
    </source>
</evidence>
<evidence type="ECO:0000313" key="3">
    <source>
        <dbReference type="WBParaSite" id="GPUH_0000334901-mRNA-1"/>
    </source>
</evidence>
<dbReference type="AlphaFoldDB" id="A0A183D3Q2"/>
<reference evidence="3" key="1">
    <citation type="submission" date="2016-06" db="UniProtKB">
        <authorList>
            <consortium name="WormBaseParasite"/>
        </authorList>
    </citation>
    <scope>IDENTIFICATION</scope>
</reference>